<dbReference type="WBParaSite" id="GPUH_0001820801-mRNA-1">
    <property type="protein sequence ID" value="GPUH_0001820801-mRNA-1"/>
    <property type="gene ID" value="GPUH_0001820801"/>
</dbReference>
<gene>
    <name evidence="1" type="ORF">GPUH_LOCUS18183</name>
</gene>
<evidence type="ECO:0000313" key="3">
    <source>
        <dbReference type="WBParaSite" id="GPUH_0001820801-mRNA-1"/>
    </source>
</evidence>
<evidence type="ECO:0000313" key="1">
    <source>
        <dbReference type="EMBL" id="VDN31217.1"/>
    </source>
</evidence>
<protein>
    <submittedName>
        <fullName evidence="3">Crinkler (CRN)</fullName>
    </submittedName>
</protein>
<dbReference type="AlphaFoldDB" id="A0A183EB42"/>
<sequence>MPLLSLLLKWGVSLKFVLMVLYFKLSVPGFQLVDSEIGYIFTRKDKLGEMTTSDASWCSVHGNVAILPVTKVADPIDVPQFCRLEDLGISEPQNEKDDE</sequence>
<reference evidence="1 2" key="2">
    <citation type="submission" date="2018-11" db="EMBL/GenBank/DDBJ databases">
        <authorList>
            <consortium name="Pathogen Informatics"/>
        </authorList>
    </citation>
    <scope>NUCLEOTIDE SEQUENCE [LARGE SCALE GENOMIC DNA]</scope>
</reference>
<accession>A0A183EB42</accession>
<organism evidence="3">
    <name type="scientific">Gongylonema pulchrum</name>
    <dbReference type="NCBI Taxonomy" id="637853"/>
    <lineage>
        <taxon>Eukaryota</taxon>
        <taxon>Metazoa</taxon>
        <taxon>Ecdysozoa</taxon>
        <taxon>Nematoda</taxon>
        <taxon>Chromadorea</taxon>
        <taxon>Rhabditida</taxon>
        <taxon>Spirurina</taxon>
        <taxon>Spiruromorpha</taxon>
        <taxon>Spiruroidea</taxon>
        <taxon>Gongylonematidae</taxon>
        <taxon>Gongylonema</taxon>
    </lineage>
</organism>
<keyword evidence="2" id="KW-1185">Reference proteome</keyword>
<dbReference type="EMBL" id="UYRT01086342">
    <property type="protein sequence ID" value="VDN31217.1"/>
    <property type="molecule type" value="Genomic_DNA"/>
</dbReference>
<dbReference type="Proteomes" id="UP000271098">
    <property type="component" value="Unassembled WGS sequence"/>
</dbReference>
<evidence type="ECO:0000313" key="2">
    <source>
        <dbReference type="Proteomes" id="UP000271098"/>
    </source>
</evidence>
<name>A0A183EB42_9BILA</name>
<proteinExistence type="predicted"/>
<reference evidence="3" key="1">
    <citation type="submission" date="2016-06" db="UniProtKB">
        <authorList>
            <consortium name="WormBaseParasite"/>
        </authorList>
    </citation>
    <scope>IDENTIFICATION</scope>
</reference>